<evidence type="ECO:0000256" key="9">
    <source>
        <dbReference type="ARBA" id="ARBA00023242"/>
    </source>
</evidence>
<feature type="compositionally biased region" description="Basic and acidic residues" evidence="12">
    <location>
        <begin position="2813"/>
        <end position="2857"/>
    </location>
</feature>
<feature type="region of interest" description="Disordered" evidence="12">
    <location>
        <begin position="272"/>
        <end position="332"/>
    </location>
</feature>
<feature type="region of interest" description="Disordered" evidence="12">
    <location>
        <begin position="2378"/>
        <end position="2493"/>
    </location>
</feature>
<feature type="region of interest" description="Disordered" evidence="12">
    <location>
        <begin position="1933"/>
        <end position="1964"/>
    </location>
</feature>
<feature type="region of interest" description="Disordered" evidence="12">
    <location>
        <begin position="212"/>
        <end position="232"/>
    </location>
</feature>
<dbReference type="InterPro" id="IPR035983">
    <property type="entry name" value="Hect_E3_ubiquitin_ligase"/>
</dbReference>
<dbReference type="GO" id="GO:0000209">
    <property type="term" value="P:protein polyubiquitination"/>
    <property type="evidence" value="ECO:0007669"/>
    <property type="project" value="TreeGrafter"/>
</dbReference>
<proteinExistence type="inferred from homology"/>
<dbReference type="GO" id="GO:0061630">
    <property type="term" value="F:ubiquitin protein ligase activity"/>
    <property type="evidence" value="ECO:0007669"/>
    <property type="project" value="UniProtKB-EC"/>
</dbReference>
<protein>
    <recommendedName>
        <fullName evidence="4">HECT-type E3 ubiquitin transferase</fullName>
        <ecNumber evidence="4">2.3.2.26</ecNumber>
    </recommendedName>
</protein>
<feature type="region of interest" description="Disordered" evidence="12">
    <location>
        <begin position="1479"/>
        <end position="1532"/>
    </location>
</feature>
<feature type="compositionally biased region" description="Basic residues" evidence="12">
    <location>
        <begin position="2592"/>
        <end position="2603"/>
    </location>
</feature>
<dbReference type="EC" id="2.3.2.26" evidence="4"/>
<feature type="region of interest" description="Disordered" evidence="12">
    <location>
        <begin position="3066"/>
        <end position="3091"/>
    </location>
</feature>
<dbReference type="CDD" id="cd00078">
    <property type="entry name" value="HECTc"/>
    <property type="match status" value="1"/>
</dbReference>
<dbReference type="Gene3D" id="3.30.2410.10">
    <property type="entry name" value="Hect, E3 ligase catalytic domain"/>
    <property type="match status" value="1"/>
</dbReference>
<dbReference type="GO" id="GO:0006511">
    <property type="term" value="P:ubiquitin-dependent protein catabolic process"/>
    <property type="evidence" value="ECO:0007669"/>
    <property type="project" value="TreeGrafter"/>
</dbReference>
<comment type="caution">
    <text evidence="14">The sequence shown here is derived from an EMBL/GenBank/DDBJ whole genome shotgun (WGS) entry which is preliminary data.</text>
</comment>
<dbReference type="Gene3D" id="3.90.1750.10">
    <property type="entry name" value="Hect, E3 ligase catalytic domains"/>
    <property type="match status" value="1"/>
</dbReference>
<reference evidence="14" key="1">
    <citation type="journal article" date="2020" name="Stud. Mycol.">
        <title>101 Dothideomycetes genomes: a test case for predicting lifestyles and emergence of pathogens.</title>
        <authorList>
            <person name="Haridas S."/>
            <person name="Albert R."/>
            <person name="Binder M."/>
            <person name="Bloem J."/>
            <person name="Labutti K."/>
            <person name="Salamov A."/>
            <person name="Andreopoulos B."/>
            <person name="Baker S."/>
            <person name="Barry K."/>
            <person name="Bills G."/>
            <person name="Bluhm B."/>
            <person name="Cannon C."/>
            <person name="Castanera R."/>
            <person name="Culley D."/>
            <person name="Daum C."/>
            <person name="Ezra D."/>
            <person name="Gonzalez J."/>
            <person name="Henrissat B."/>
            <person name="Kuo A."/>
            <person name="Liang C."/>
            <person name="Lipzen A."/>
            <person name="Lutzoni F."/>
            <person name="Magnuson J."/>
            <person name="Mondo S."/>
            <person name="Nolan M."/>
            <person name="Ohm R."/>
            <person name="Pangilinan J."/>
            <person name="Park H.-J."/>
            <person name="Ramirez L."/>
            <person name="Alfaro M."/>
            <person name="Sun H."/>
            <person name="Tritt A."/>
            <person name="Yoshinaga Y."/>
            <person name="Zwiers L.-H."/>
            <person name="Turgeon B."/>
            <person name="Goodwin S."/>
            <person name="Spatafora J."/>
            <person name="Crous P."/>
            <person name="Grigoriev I."/>
        </authorList>
    </citation>
    <scope>NUCLEOTIDE SEQUENCE</scope>
    <source>
        <strain evidence="14">CBS 130266</strain>
    </source>
</reference>
<name>A0A9P4NNC9_9PEZI</name>
<dbReference type="InterPro" id="IPR000569">
    <property type="entry name" value="HECT_dom"/>
</dbReference>
<feature type="compositionally biased region" description="Acidic residues" evidence="12">
    <location>
        <begin position="2346"/>
        <end position="2364"/>
    </location>
</feature>
<feature type="compositionally biased region" description="Acidic residues" evidence="12">
    <location>
        <begin position="2391"/>
        <end position="2401"/>
    </location>
</feature>
<feature type="compositionally biased region" description="Basic and acidic residues" evidence="12">
    <location>
        <begin position="2050"/>
        <end position="2059"/>
    </location>
</feature>
<feature type="active site" description="Glycyl thioester intermediate" evidence="11">
    <location>
        <position position="3996"/>
    </location>
</feature>
<evidence type="ECO:0000256" key="10">
    <source>
        <dbReference type="ARBA" id="ARBA00034494"/>
    </source>
</evidence>
<feature type="compositionally biased region" description="Basic and acidic residues" evidence="12">
    <location>
        <begin position="2987"/>
        <end position="2998"/>
    </location>
</feature>
<evidence type="ECO:0000256" key="1">
    <source>
        <dbReference type="ARBA" id="ARBA00000885"/>
    </source>
</evidence>
<feature type="compositionally biased region" description="Acidic residues" evidence="12">
    <location>
        <begin position="2412"/>
        <end position="2493"/>
    </location>
</feature>
<evidence type="ECO:0000313" key="15">
    <source>
        <dbReference type="Proteomes" id="UP000800235"/>
    </source>
</evidence>
<dbReference type="Proteomes" id="UP000800235">
    <property type="component" value="Unassembled WGS sequence"/>
</dbReference>
<dbReference type="SUPFAM" id="SSF56204">
    <property type="entry name" value="Hect, E3 ligase catalytic domain"/>
    <property type="match status" value="1"/>
</dbReference>
<comment type="pathway">
    <text evidence="3">Protein modification; protein ubiquitination.</text>
</comment>
<dbReference type="EMBL" id="MU007053">
    <property type="protein sequence ID" value="KAF2428697.1"/>
    <property type="molecule type" value="Genomic_DNA"/>
</dbReference>
<gene>
    <name evidence="14" type="ORF">EJ08DRAFT_315920</name>
</gene>
<keyword evidence="7 11" id="KW-0833">Ubl conjugation pathway</keyword>
<dbReference type="GO" id="GO:0051028">
    <property type="term" value="P:mRNA transport"/>
    <property type="evidence" value="ECO:0007669"/>
    <property type="project" value="UniProtKB-KW"/>
</dbReference>
<feature type="compositionally biased region" description="Polar residues" evidence="12">
    <location>
        <begin position="1515"/>
        <end position="1532"/>
    </location>
</feature>
<feature type="region of interest" description="Disordered" evidence="12">
    <location>
        <begin position="2813"/>
        <end position="2876"/>
    </location>
</feature>
<dbReference type="InterPro" id="IPR025527">
    <property type="entry name" value="HUWE1/Rev1_UBM"/>
</dbReference>
<dbReference type="PANTHER" id="PTHR11254:SF67">
    <property type="entry name" value="E3 UBIQUITIN-PROTEIN LIGASE HUWE1"/>
    <property type="match status" value="1"/>
</dbReference>
<evidence type="ECO:0000256" key="2">
    <source>
        <dbReference type="ARBA" id="ARBA00004123"/>
    </source>
</evidence>
<keyword evidence="8" id="KW-0509">mRNA transport</keyword>
<dbReference type="FunFam" id="3.30.2160.10:FF:000001">
    <property type="entry name" value="E3 ubiquitin-protein ligase NEDD4-like"/>
    <property type="match status" value="1"/>
</dbReference>
<feature type="region of interest" description="Disordered" evidence="12">
    <location>
        <begin position="92"/>
        <end position="114"/>
    </location>
</feature>
<feature type="domain" description="HECT" evidence="13">
    <location>
        <begin position="3692"/>
        <end position="4029"/>
    </location>
</feature>
<feature type="compositionally biased region" description="Basic and acidic residues" evidence="12">
    <location>
        <begin position="92"/>
        <end position="107"/>
    </location>
</feature>
<feature type="compositionally biased region" description="Polar residues" evidence="12">
    <location>
        <begin position="1136"/>
        <end position="1150"/>
    </location>
</feature>
<evidence type="ECO:0000256" key="11">
    <source>
        <dbReference type="PROSITE-ProRule" id="PRU00104"/>
    </source>
</evidence>
<feature type="compositionally biased region" description="Basic and acidic residues" evidence="12">
    <location>
        <begin position="1951"/>
        <end position="1964"/>
    </location>
</feature>
<dbReference type="InterPro" id="IPR010309">
    <property type="entry name" value="E3_Ub_ligase_DUF908"/>
</dbReference>
<evidence type="ECO:0000256" key="4">
    <source>
        <dbReference type="ARBA" id="ARBA00012485"/>
    </source>
</evidence>
<dbReference type="Pfam" id="PF06012">
    <property type="entry name" value="DUF908"/>
    <property type="match status" value="1"/>
</dbReference>
<feature type="compositionally biased region" description="Polar residues" evidence="12">
    <location>
        <begin position="300"/>
        <end position="330"/>
    </location>
</feature>
<keyword evidence="15" id="KW-1185">Reference proteome</keyword>
<dbReference type="FunFam" id="3.30.2410.10:FF:000004">
    <property type="entry name" value="E3 ubiquitin-protein ligase HUWE1, variant"/>
    <property type="match status" value="1"/>
</dbReference>
<dbReference type="Gene3D" id="3.30.2160.10">
    <property type="entry name" value="Hect, E3 ligase catalytic domain"/>
    <property type="match status" value="1"/>
</dbReference>
<dbReference type="GO" id="GO:0005634">
    <property type="term" value="C:nucleus"/>
    <property type="evidence" value="ECO:0007669"/>
    <property type="project" value="UniProtKB-SubCell"/>
</dbReference>
<dbReference type="OrthoDB" id="8068875at2759"/>
<evidence type="ECO:0000256" key="8">
    <source>
        <dbReference type="ARBA" id="ARBA00022816"/>
    </source>
</evidence>
<comment type="similarity">
    <text evidence="10">Belongs to the UPL family. TOM1/PTR1 subfamily.</text>
</comment>
<dbReference type="Pfam" id="PF00632">
    <property type="entry name" value="HECT"/>
    <property type="match status" value="1"/>
</dbReference>
<feature type="compositionally biased region" description="Low complexity" evidence="12">
    <location>
        <begin position="2032"/>
        <end position="2047"/>
    </location>
</feature>
<feature type="region of interest" description="Disordered" evidence="12">
    <location>
        <begin position="2624"/>
        <end position="2664"/>
    </location>
</feature>
<feature type="region of interest" description="Disordered" evidence="12">
    <location>
        <begin position="2027"/>
        <end position="2059"/>
    </location>
</feature>
<evidence type="ECO:0000256" key="12">
    <source>
        <dbReference type="SAM" id="MobiDB-lite"/>
    </source>
</evidence>
<dbReference type="PROSITE" id="PS50237">
    <property type="entry name" value="HECT"/>
    <property type="match status" value="1"/>
</dbReference>
<feature type="region of interest" description="Disordered" evidence="12">
    <location>
        <begin position="2591"/>
        <end position="2611"/>
    </location>
</feature>
<evidence type="ECO:0000256" key="7">
    <source>
        <dbReference type="ARBA" id="ARBA00022786"/>
    </source>
</evidence>
<dbReference type="FunFam" id="3.90.1750.10:FF:000003">
    <property type="entry name" value="E3 ubiquitin-protein ligase UPL1"/>
    <property type="match status" value="1"/>
</dbReference>
<evidence type="ECO:0000256" key="6">
    <source>
        <dbReference type="ARBA" id="ARBA00022679"/>
    </source>
</evidence>
<dbReference type="Pfam" id="PF06025">
    <property type="entry name" value="DUF913"/>
    <property type="match status" value="1"/>
</dbReference>
<feature type="region of interest" description="Disordered" evidence="12">
    <location>
        <begin position="2987"/>
        <end position="3016"/>
    </location>
</feature>
<feature type="region of interest" description="Disordered" evidence="12">
    <location>
        <begin position="1136"/>
        <end position="1165"/>
    </location>
</feature>
<dbReference type="Pfam" id="PF14377">
    <property type="entry name" value="UBM"/>
    <property type="match status" value="3"/>
</dbReference>
<feature type="compositionally biased region" description="Low complexity" evidence="12">
    <location>
        <begin position="1489"/>
        <end position="1506"/>
    </location>
</feature>
<evidence type="ECO:0000256" key="5">
    <source>
        <dbReference type="ARBA" id="ARBA00022448"/>
    </source>
</evidence>
<dbReference type="InterPro" id="IPR050409">
    <property type="entry name" value="E3_ubiq-protein_ligase"/>
</dbReference>
<comment type="catalytic activity">
    <reaction evidence="1">
        <text>S-ubiquitinyl-[E2 ubiquitin-conjugating enzyme]-L-cysteine + [acceptor protein]-L-lysine = [E2 ubiquitin-conjugating enzyme]-L-cysteine + N(6)-ubiquitinyl-[acceptor protein]-L-lysine.</text>
        <dbReference type="EC" id="2.3.2.26"/>
    </reaction>
</comment>
<keyword evidence="9" id="KW-0539">Nucleus</keyword>
<dbReference type="InterPro" id="IPR010314">
    <property type="entry name" value="E3_Ub_ligase_DUF913"/>
</dbReference>
<dbReference type="SMART" id="SM00119">
    <property type="entry name" value="HECTc"/>
    <property type="match status" value="1"/>
</dbReference>
<comment type="subcellular location">
    <subcellularLocation>
        <location evidence="2">Nucleus</location>
    </subcellularLocation>
</comment>
<accession>A0A9P4NNC9</accession>
<evidence type="ECO:0000256" key="3">
    <source>
        <dbReference type="ARBA" id="ARBA00004906"/>
    </source>
</evidence>
<feature type="region of interest" description="Disordered" evidence="12">
    <location>
        <begin position="3364"/>
        <end position="3390"/>
    </location>
</feature>
<evidence type="ECO:0000313" key="14">
    <source>
        <dbReference type="EMBL" id="KAF2428697.1"/>
    </source>
</evidence>
<organism evidence="14 15">
    <name type="scientific">Tothia fuscella</name>
    <dbReference type="NCBI Taxonomy" id="1048955"/>
    <lineage>
        <taxon>Eukaryota</taxon>
        <taxon>Fungi</taxon>
        <taxon>Dikarya</taxon>
        <taxon>Ascomycota</taxon>
        <taxon>Pezizomycotina</taxon>
        <taxon>Dothideomycetes</taxon>
        <taxon>Pleosporomycetidae</taxon>
        <taxon>Venturiales</taxon>
        <taxon>Cylindrosympodiaceae</taxon>
        <taxon>Tothia</taxon>
    </lineage>
</organism>
<dbReference type="PANTHER" id="PTHR11254">
    <property type="entry name" value="HECT DOMAIN UBIQUITIN-PROTEIN LIGASE"/>
    <property type="match status" value="1"/>
</dbReference>
<feature type="region of interest" description="Disordered" evidence="12">
    <location>
        <begin position="2300"/>
        <end position="2364"/>
    </location>
</feature>
<dbReference type="GO" id="GO:0005737">
    <property type="term" value="C:cytoplasm"/>
    <property type="evidence" value="ECO:0007669"/>
    <property type="project" value="TreeGrafter"/>
</dbReference>
<keyword evidence="5" id="KW-0813">Transport</keyword>
<keyword evidence="6" id="KW-0808">Transferase</keyword>
<sequence>MGKIHKTAGKKHEATLSPALTDIILKAKTLKLRHLSQHLSTLPPLWPFPRGDLYHWIPVLDRFDEILAKFITLYGLQQIQTRPFGSELLRADDQDREATEVSPREAEPGQDGEEDRKLVEGILNFTIVLLQNCGNRSLYSSSDRLNDLLNTTSLSLLKTTLQVSLLLARRYFSSRQRMNSVSHHSLLLSHYNITVDKVRRLAAPFAIPHAGKQRNSNAAHVKEKVNRKSGAPETQILPADIVSMVKATDIDDSIWRQWGEITFSYWNTSHTAERDQPVPDTPTTPSVRRPSNLAPHSAPQPLSTDSPTAKAPESQSEKNSLQKGENQSVPYETVVEKSSEGIICGVINEYDIPQDSHYDLLQKTRISKAFTSGKSARLDMISIRLLAIANLAYVEPDAKFVEKIAQADSEEPRRLQLAYQLAELVHPPDEGAPLVPMEMQTLALSTLEAMTKQKSRTMDIYTALSATVNHGILFYVVRKGVAQLSQDEDNIDMVEENWREALFSLLSSLPTAIPRAGDQMMAAGLMDILVEILGLRTNKASRNQWKVLTFLDNFIYSVRDGYQSLANAKGLDAIKELTGWTISNSITLVKTGQGMPEEYKTQITDYQVPFFQQLTLRWLCKFINHLMTHNGGNFGRQLRNLIDSPEILDGLKQIISGADLFGANVWSGAVNIFSTFIHNEPTSYSVIAESRLGETFLEAITRTSIAPSDTAKGKAAAGANPTPETSGILPLHEAITVIPHAFGALCLNEAGMKLVQDSNALECFFRIFESPIHVRAMEGKESDMDLACEMGRAFEELVRHQPTLGSEILAAVQGMVERVGKLCRDKAINDGYGAKLWVTGPGGKLFVAGGRAALAGRGEQAQTSTTEDVAMGSEISVSKEIVDAHNAEISVDELEEQISQRGPHPTSYLSVATRFLGTFLANSTMCAAFINKGGLENALDLATLPCLPYSFEATNCMSLYDDLSALVKLLIDQKPFIALPATIKRVEATLEDLQPLLEHNSQSAFFSPFTSSSSDATNNSSAILSAGTSYAKALVVVNVLCGALAVSFGQQTFSPRAPPALFSQVNLTDVYVRLIQGLGKLHRSCLWEETLLIENMPPTWNVKTRVSGHGFAGHGFGGSEADNVLGIVPASGINTPSNLTTSGATRTSDSAIPWTAEQSDDSPETNTMQFHNTRIIRNLLCQAPISISSFFQLLGKQLLPRRADAYLRQNSFKVADQLVAWMLEELQFDLPRSAPARYRYSYWIVILTSMTQLMIDDGLERGTPQLLTVIVASFKKQNGFAAIDSILEAFFEESKALIASSEEAPQADSSALLNLAMGGIKIILEFYSRVINSRYLIETAQTAAMSSGSRTADRDRSEPFVPSQFLVELRKAVLQPARKMWGESESAFMDKATTSIVKSLIEILRLELDGEQEAGAFKRKDKIPKKRSYEPIKWKVKNQESLKKLSEEYGQDLALEALFRCNEQPMNAREYCWDQKDHARSSRTPIPPSELSGSSSLSESPHQPSSSRDRIMSDASPSENPNGSTDSSDNSLVEFTAEGIPRTLELTQEQVRDMAQTLSTTLSAAQAEPAAPVSAPPMTVATPASDDRVLAGDVEGLVTVELLDEDRTELRTTLIDRCLDILNVHDDVTFELSDLIAAAVQPKAVSNGSLRLEIASTLLSSLTSLQMSDDMEGEEARMQSKKIASYAHLLALVLQDKEFYLAIQDDLNDNFGLLVEFIKLEPNQKMQDASSFLGQVLLILERLLTDDAMPSAIEYNLPGLDDVVDESKPLAQMKPGFISADEKLLLFDAIINVLPHIGKDESLALSVSRVLVILTRSRPLAVRLGEKPNIRRLFSMVKQLHGATNERLQSAFLLALRHIIEDDETVRNIMRAEIVAVFENPRQPRNLDINTYARTLAHLAIRNPEIFVKVTNEKCMIKDYDSKHTPQIIVLKKAPSHGGELDPGTEGNPSEAEKPAGETVAESKEVIDAERPKNELKMPIVENPDGVIHFILGELLAYKEVEDAEISPPALGKGKQAISVLTDVDMTNGQASSSTSTPEPPSNTTTNGDQAKKDRSKDQAFKPEEHSIYIYRCFMLQCLTELLSCYNRTKIEFINFKRKADPQGTTPSKPRSFVLNYLLNTLIPEGTLEHPINVAGRKKHNTSSWAMSVVVSLCSKTGEGGYNRPHLDMKDYKEEPELLFVRKFVLEHAIRAFREAQSNSSEALEHKYARLLNLADLFNRMLTGKPNAGSSSNSNVTLEMLQESQRMLAKIMYEKNFISSLTSSIADIDLNFPGAKRAVKYILRPLQYLTRSANSLSLLSDQPIAPGSVDEDDISSDSSVSDMDDTREETPDLFRNSALGILDPGREEDTDSESDDNDEDEEMYEDEYGDEMDYDEEMSVQDHVNALNDVISDEEQDDEMGPIEGLPGDIGMEIEVDMGGDEGDDLSGSDDDEDSDDMEEDEEDMDEDGIPDLEDMEEGEGGSIGADDEGWGTDEGEDEEDYPGQDDIEDDQDGLMVMDDGMNLDHLPQAILNTLADPELLDNLEMREGDEEEDEEEEDYEEEDFAFEPEMDGVSQLMELEIASRRRLMRAADDEEIDMRGMPWGWEGDPRAHHHHHHHHHAPGRQGNHWGMFNEARDARMFPTYRSHRPAPGGQRTDDGTNPLLQRNGRNGPSPAGGRRRNGDELSDWVTAIDPMRPGSFISPNDGPVSFISNLINMMTQQPGGGALGHRHPGQTLHLHIGGGVPFPGGALPRELESMLRMTRDRRHDGIPRGTARDEQESVAFIPTLTVTRWQEEVRLLYGQNPNEKSARVVNSILQLLVPPAIKYAKQKAKEKAERKEKERIDQEAAKKAKEEADAKAKEESEAKEKKEAEERAAAGAHAAATRNEPEGDTSAVPAEEVVAMEGVEHTETAEAPDAAAAEPAEPAPRVTINIRGRQVDITHLGIDIEYLEALPEEFREEVLMQQIQQQRSEAAASGEPSEISPEFLEALPDDIRNELLQQEALERRRREREEARRQANANGGAPPPQPEEIDPASFFATLDPSLRASLLIEADDTVLQGLPPDMQAEARALAGHRRLEHYVDMDMGRGGRPRGLERAGEGGESEEKRKPTQYVQILDKAGVATLLRLMFIPQQGSAKQSLNGILRDVCQNKQNRAEVVSILLSILQDGSNDVNAVERSFAHLTLRAKQPATQKTLQPKRATPELTSTGDMSPLMVVQQCLNTLEFLTTYNPRIAEFFLTEHETGTGFKSRSQRKGKGKETKASRYPLNALLGLLDRKLVIESSPVMEQLASLLQRITHPLVILLKKDKKDEKAIEEAKAEESGQPSIEATTEMATTTNTEAPAAEQPPSADVEMTTPVASDVTPIALESGPTAVVVVPIAEGEPEQKSEVKPVGPSDEKKKHRTLSPPEVPEYNLRLIINIIAARECPAKTFKDTLSLITNLSTIPEAKEIFGKELISQAQGLGNNILRDLEELSAQISKATTGTDVQGMALARFSPASSDQAKLLRVITALDFLFDPKRSDTVDKPSSSIEGLEAQQKEDILTTLYENNTFESLWNKLSECLAAIRKRGNMFNVANILLPLIEVLMVVCKNTTLKDAPVKPTKPTEFALASPEPEGREARMENLFFIFTEEHRKVLNDLVRHNPKLMSGSFSLLVKNSKVLEFDNKRNFFNRKLHARTEVRQPHPSLQLQVRRSQVFLDSFKSLYYKKPDEFKYGKLSIRFSGEEGVDAGGVTREWFQVLTKQMFDPNYALFNPVASDRTTFHPNPLSGINEQHLTFYKFIGRVIGKALYEGRVLDCHFSRAVYKRILGRAISVKDMESLDLEYYKSLLWILQNDITDIITETFSVETEAFGEVQTVDLKKPDGRNIPVNQDNKEEYVRLVVEHRMIGSVKEQLDHFLQGFHDIVPAELIAIFNEQELELLISGLPDIDVDDWKNNTEYHNYQASSPQIQWFWRAVRSFDKEERAKLLQFVTGTSKVPLNGFKELEGMNGFSRFNIHRDYGNKDRLPSSHTCFNQLDLPEYETYEDLRKSILTAVTAGGEYFGFA</sequence>
<evidence type="ECO:0000259" key="13">
    <source>
        <dbReference type="PROSITE" id="PS50237"/>
    </source>
</evidence>